<keyword evidence="4" id="KW-0560">Oxidoreductase</keyword>
<dbReference type="Pfam" id="PF03060">
    <property type="entry name" value="NMO"/>
    <property type="match status" value="1"/>
</dbReference>
<dbReference type="STRING" id="1938817.SAMN06296008_11214"/>
<dbReference type="PANTHER" id="PTHR42747">
    <property type="entry name" value="NITRONATE MONOOXYGENASE-RELATED"/>
    <property type="match status" value="1"/>
</dbReference>
<dbReference type="PANTHER" id="PTHR42747:SF4">
    <property type="entry name" value="BLR1330 PROTEIN"/>
    <property type="match status" value="1"/>
</dbReference>
<dbReference type="EMBL" id="FWXJ01000012">
    <property type="protein sequence ID" value="SMC70109.1"/>
    <property type="molecule type" value="Genomic_DNA"/>
</dbReference>
<dbReference type="CDD" id="cd04730">
    <property type="entry name" value="NPD_like"/>
    <property type="match status" value="1"/>
</dbReference>
<protein>
    <submittedName>
        <fullName evidence="6">Nitronate monooxygenase</fullName>
    </submittedName>
</protein>
<sequence>MQIPKVLTGLRLPIIAAPMFTVSYPELVIAQCCAGIVGSFPALNARPPELLDEWLTDIQSTITTFKAANPKKKVGPIAVNQIIHQSNQRLEQDVRVCVKHQVPIFITSLRAPVKEIIDEVHRYGGIVLHDVINLRHAEKALEAGVDGLILVAAGAGGHAGTTSPFALVNEIRQIFKGPLALSGSISTGADVLAAKVMGVDFAYMGTRFIASQEAHAAMSYKDAIVRAKSADIVYTDYFTGVSGNYLQESILEAGLDPKKLPNRESKTIAESLEQKSDQSAKAWKDIWGAGQGVGSIMDVPSTEMIVARLEQEYQKAIHSICQTI</sequence>
<evidence type="ECO:0000313" key="7">
    <source>
        <dbReference type="Proteomes" id="UP000192708"/>
    </source>
</evidence>
<evidence type="ECO:0000313" key="6">
    <source>
        <dbReference type="EMBL" id="SMC70109.1"/>
    </source>
</evidence>
<reference evidence="6 7" key="1">
    <citation type="submission" date="2017-04" db="EMBL/GenBank/DDBJ databases">
        <authorList>
            <person name="Afonso C.L."/>
            <person name="Miller P.J."/>
            <person name="Scott M.A."/>
            <person name="Spackman E."/>
            <person name="Goraichik I."/>
            <person name="Dimitrov K.M."/>
            <person name="Suarez D.L."/>
            <person name="Swayne D.E."/>
        </authorList>
    </citation>
    <scope>NUCLEOTIDE SEQUENCE [LARGE SCALE GENOMIC DNA]</scope>
    <source>
        <strain evidence="6 7">VK13</strain>
    </source>
</reference>
<dbReference type="SUPFAM" id="SSF51412">
    <property type="entry name" value="Inosine monophosphate dehydrogenase (IMPDH)"/>
    <property type="match status" value="1"/>
</dbReference>
<name>A0A1W2BB20_9BURK</name>
<gene>
    <name evidence="6" type="ORF">SAMN06296008_11214</name>
</gene>
<keyword evidence="3" id="KW-0288">FMN</keyword>
<evidence type="ECO:0000256" key="5">
    <source>
        <dbReference type="ARBA" id="ARBA00023033"/>
    </source>
</evidence>
<comment type="similarity">
    <text evidence="1">Belongs to the nitronate monooxygenase family. NMO class I subfamily.</text>
</comment>
<keyword evidence="2" id="KW-0285">Flavoprotein</keyword>
<keyword evidence="5 6" id="KW-0503">Monooxygenase</keyword>
<dbReference type="AlphaFoldDB" id="A0A1W2BB20"/>
<dbReference type="FunFam" id="3.20.20.70:FF:000210">
    <property type="entry name" value="2-nitropropane dioxygenase"/>
    <property type="match status" value="1"/>
</dbReference>
<dbReference type="InterPro" id="IPR004136">
    <property type="entry name" value="NMO"/>
</dbReference>
<dbReference type="GO" id="GO:0018580">
    <property type="term" value="F:nitronate monooxygenase activity"/>
    <property type="evidence" value="ECO:0007669"/>
    <property type="project" value="InterPro"/>
</dbReference>
<organism evidence="6 7">
    <name type="scientific">Polynucleobacter kasalickyi</name>
    <dbReference type="NCBI Taxonomy" id="1938817"/>
    <lineage>
        <taxon>Bacteria</taxon>
        <taxon>Pseudomonadati</taxon>
        <taxon>Pseudomonadota</taxon>
        <taxon>Betaproteobacteria</taxon>
        <taxon>Burkholderiales</taxon>
        <taxon>Burkholderiaceae</taxon>
        <taxon>Polynucleobacter</taxon>
    </lineage>
</organism>
<dbReference type="RefSeq" id="WP_084284676.1">
    <property type="nucleotide sequence ID" value="NZ_FWXJ01000012.1"/>
</dbReference>
<accession>A0A1W2BB20</accession>
<evidence type="ECO:0000256" key="2">
    <source>
        <dbReference type="ARBA" id="ARBA00022630"/>
    </source>
</evidence>
<dbReference type="Gene3D" id="3.20.20.70">
    <property type="entry name" value="Aldolase class I"/>
    <property type="match status" value="1"/>
</dbReference>
<keyword evidence="7" id="KW-1185">Reference proteome</keyword>
<proteinExistence type="inferred from homology"/>
<dbReference type="Proteomes" id="UP000192708">
    <property type="component" value="Unassembled WGS sequence"/>
</dbReference>
<evidence type="ECO:0000256" key="3">
    <source>
        <dbReference type="ARBA" id="ARBA00022643"/>
    </source>
</evidence>
<dbReference type="OrthoDB" id="9778912at2"/>
<evidence type="ECO:0000256" key="1">
    <source>
        <dbReference type="ARBA" id="ARBA00009881"/>
    </source>
</evidence>
<evidence type="ECO:0000256" key="4">
    <source>
        <dbReference type="ARBA" id="ARBA00023002"/>
    </source>
</evidence>
<dbReference type="InterPro" id="IPR013785">
    <property type="entry name" value="Aldolase_TIM"/>
</dbReference>